<reference evidence="2 3" key="1">
    <citation type="submission" date="2013-03" db="EMBL/GenBank/DDBJ databases">
        <title>The Genome Sequence of Phialophora europaea CBS 101466.</title>
        <authorList>
            <consortium name="The Broad Institute Genomics Platform"/>
            <person name="Cuomo C."/>
            <person name="de Hoog S."/>
            <person name="Gorbushina A."/>
            <person name="Walker B."/>
            <person name="Young S.K."/>
            <person name="Zeng Q."/>
            <person name="Gargeya S."/>
            <person name="Fitzgerald M."/>
            <person name="Haas B."/>
            <person name="Abouelleil A."/>
            <person name="Allen A.W."/>
            <person name="Alvarado L."/>
            <person name="Arachchi H.M."/>
            <person name="Berlin A.M."/>
            <person name="Chapman S.B."/>
            <person name="Gainer-Dewar J."/>
            <person name="Goldberg J."/>
            <person name="Griggs A."/>
            <person name="Gujja S."/>
            <person name="Hansen M."/>
            <person name="Howarth C."/>
            <person name="Imamovic A."/>
            <person name="Ireland A."/>
            <person name="Larimer J."/>
            <person name="McCowan C."/>
            <person name="Murphy C."/>
            <person name="Pearson M."/>
            <person name="Poon T.W."/>
            <person name="Priest M."/>
            <person name="Roberts A."/>
            <person name="Saif S."/>
            <person name="Shea T."/>
            <person name="Sisk P."/>
            <person name="Sykes S."/>
            <person name="Wortman J."/>
            <person name="Nusbaum C."/>
            <person name="Birren B."/>
        </authorList>
    </citation>
    <scope>NUCLEOTIDE SEQUENCE [LARGE SCALE GENOMIC DNA]</scope>
    <source>
        <strain evidence="2 3">CBS 101466</strain>
    </source>
</reference>
<evidence type="ECO:0000313" key="3">
    <source>
        <dbReference type="Proteomes" id="UP000030752"/>
    </source>
</evidence>
<evidence type="ECO:0000313" key="2">
    <source>
        <dbReference type="EMBL" id="ETN39065.1"/>
    </source>
</evidence>
<dbReference type="FunFam" id="3.20.20.70:FF:000138">
    <property type="entry name" value="NADPH dehydrogenase 1"/>
    <property type="match status" value="1"/>
</dbReference>
<dbReference type="InterPro" id="IPR013785">
    <property type="entry name" value="Aldolase_TIM"/>
</dbReference>
<accession>W2RRX6</accession>
<proteinExistence type="predicted"/>
<dbReference type="PANTHER" id="PTHR22893:SF91">
    <property type="entry name" value="NADPH DEHYDROGENASE 2-RELATED"/>
    <property type="match status" value="1"/>
</dbReference>
<dbReference type="STRING" id="1220924.W2RRX6"/>
<protein>
    <recommendedName>
        <fullName evidence="1">NADH:flavin oxidoreductase/NADH oxidase N-terminal domain-containing protein</fullName>
    </recommendedName>
</protein>
<name>W2RRX6_CYPE1</name>
<dbReference type="InterPro" id="IPR045247">
    <property type="entry name" value="Oye-like"/>
</dbReference>
<gene>
    <name evidence="2" type="ORF">HMPREF1541_05287</name>
</gene>
<dbReference type="GO" id="GO:0010181">
    <property type="term" value="F:FMN binding"/>
    <property type="evidence" value="ECO:0007669"/>
    <property type="project" value="InterPro"/>
</dbReference>
<dbReference type="Pfam" id="PF00724">
    <property type="entry name" value="Oxidored_FMN"/>
    <property type="match status" value="1"/>
</dbReference>
<organism evidence="2 3">
    <name type="scientific">Cyphellophora europaea (strain CBS 101466)</name>
    <name type="common">Phialophora europaea</name>
    <dbReference type="NCBI Taxonomy" id="1220924"/>
    <lineage>
        <taxon>Eukaryota</taxon>
        <taxon>Fungi</taxon>
        <taxon>Dikarya</taxon>
        <taxon>Ascomycota</taxon>
        <taxon>Pezizomycotina</taxon>
        <taxon>Eurotiomycetes</taxon>
        <taxon>Chaetothyriomycetidae</taxon>
        <taxon>Chaetothyriales</taxon>
        <taxon>Cyphellophoraceae</taxon>
        <taxon>Cyphellophora</taxon>
    </lineage>
</organism>
<dbReference type="AlphaFoldDB" id="W2RRX6"/>
<dbReference type="SUPFAM" id="SSF51395">
    <property type="entry name" value="FMN-linked oxidoreductases"/>
    <property type="match status" value="1"/>
</dbReference>
<dbReference type="InterPro" id="IPR001155">
    <property type="entry name" value="OxRdtase_FMN_N"/>
</dbReference>
<dbReference type="OrthoDB" id="276546at2759"/>
<dbReference type="GO" id="GO:0003959">
    <property type="term" value="F:NADPH dehydrogenase activity"/>
    <property type="evidence" value="ECO:0007669"/>
    <property type="project" value="TreeGrafter"/>
</dbReference>
<dbReference type="Gene3D" id="3.20.20.70">
    <property type="entry name" value="Aldolase class I"/>
    <property type="match status" value="1"/>
</dbReference>
<dbReference type="CDD" id="cd02933">
    <property type="entry name" value="OYE_like_FMN"/>
    <property type="match status" value="1"/>
</dbReference>
<dbReference type="HOGENOM" id="CLU_012153_0_0_1"/>
<dbReference type="RefSeq" id="XP_008717850.1">
    <property type="nucleotide sequence ID" value="XM_008719628.1"/>
</dbReference>
<sequence>MAALSTPLQIGDCHLLHRVVMAPMTRLRADDEQVPLDMMIEYYEQRASVPGTLLITEAVFVSSTARGRDMNAPGVFSREQMHKWTAVADAVHKRNSFIFMQLWHVGRAARPQVLEKQGLEMVSSSPVPISSEHATPRAMTDQEIQQCINDFAQAASNAVEAGFDGVEIHGANGYLIDQFTQDTCNKRTDRWGGNVANRSRFAVEVAKAVGNAIGAKKTAIRLAPFTDFQGMGMTDPVPQFSDLISKLSHLNLAYLHLVEPRVSGNTDREHAKHESLDFALQAWGHASPVILAGGFTPESAQKRVEESPDQEIAIAFGRGFTSNPDLPLRVLRKIALTQYDRSTFYNVKSASGYTTWGFHDA</sequence>
<dbReference type="FunCoup" id="W2RRX6">
    <property type="interactions" value="792"/>
</dbReference>
<dbReference type="EMBL" id="KB822721">
    <property type="protein sequence ID" value="ETN39065.1"/>
    <property type="molecule type" value="Genomic_DNA"/>
</dbReference>
<dbReference type="PANTHER" id="PTHR22893">
    <property type="entry name" value="NADH OXIDOREDUCTASE-RELATED"/>
    <property type="match status" value="1"/>
</dbReference>
<dbReference type="Proteomes" id="UP000030752">
    <property type="component" value="Unassembled WGS sequence"/>
</dbReference>
<feature type="domain" description="NADH:flavin oxidoreductase/NADH oxidase N-terminal" evidence="1">
    <location>
        <begin position="5"/>
        <end position="334"/>
    </location>
</feature>
<dbReference type="eggNOG" id="KOG0134">
    <property type="taxonomic scope" value="Eukaryota"/>
</dbReference>
<dbReference type="InParanoid" id="W2RRX6"/>
<dbReference type="VEuPathDB" id="FungiDB:HMPREF1541_05287"/>
<evidence type="ECO:0000259" key="1">
    <source>
        <dbReference type="Pfam" id="PF00724"/>
    </source>
</evidence>
<keyword evidence="3" id="KW-1185">Reference proteome</keyword>
<dbReference type="GeneID" id="19972626"/>